<gene>
    <name evidence="1" type="ORF">NC653_021457</name>
</gene>
<keyword evidence="2" id="KW-1185">Reference proteome</keyword>
<dbReference type="AlphaFoldDB" id="A0AAD6MPT1"/>
<name>A0AAD6MPT1_9ROSI</name>
<protein>
    <submittedName>
        <fullName evidence="1">Uncharacterized protein</fullName>
    </submittedName>
</protein>
<accession>A0AAD6MPT1</accession>
<reference evidence="1" key="1">
    <citation type="journal article" date="2023" name="Mol. Ecol. Resour.">
        <title>Chromosome-level genome assembly of a triploid poplar Populus alba 'Berolinensis'.</title>
        <authorList>
            <person name="Chen S."/>
            <person name="Yu Y."/>
            <person name="Wang X."/>
            <person name="Wang S."/>
            <person name="Zhang T."/>
            <person name="Zhou Y."/>
            <person name="He R."/>
            <person name="Meng N."/>
            <person name="Wang Y."/>
            <person name="Liu W."/>
            <person name="Liu Z."/>
            <person name="Liu J."/>
            <person name="Guo Q."/>
            <person name="Huang H."/>
            <person name="Sederoff R.R."/>
            <person name="Wang G."/>
            <person name="Qu G."/>
            <person name="Chen S."/>
        </authorList>
    </citation>
    <scope>NUCLEOTIDE SEQUENCE</scope>
    <source>
        <strain evidence="1">SC-2020</strain>
    </source>
</reference>
<dbReference type="EMBL" id="JAQIZT010000008">
    <property type="protein sequence ID" value="KAJ6988545.1"/>
    <property type="molecule type" value="Genomic_DNA"/>
</dbReference>
<evidence type="ECO:0000313" key="2">
    <source>
        <dbReference type="Proteomes" id="UP001164929"/>
    </source>
</evidence>
<proteinExistence type="predicted"/>
<sequence>MVRPRGCAQFSHQELKREDREGLKAGVVVIYKAAKRGEGAWRGASLTKPFTQDKWGLNPSLQDIQAKG</sequence>
<evidence type="ECO:0000313" key="1">
    <source>
        <dbReference type="EMBL" id="KAJ6988545.1"/>
    </source>
</evidence>
<dbReference type="Proteomes" id="UP001164929">
    <property type="component" value="Chromosome 8"/>
</dbReference>
<comment type="caution">
    <text evidence="1">The sequence shown here is derived from an EMBL/GenBank/DDBJ whole genome shotgun (WGS) entry which is preliminary data.</text>
</comment>
<organism evidence="1 2">
    <name type="scientific">Populus alba x Populus x berolinensis</name>
    <dbReference type="NCBI Taxonomy" id="444605"/>
    <lineage>
        <taxon>Eukaryota</taxon>
        <taxon>Viridiplantae</taxon>
        <taxon>Streptophyta</taxon>
        <taxon>Embryophyta</taxon>
        <taxon>Tracheophyta</taxon>
        <taxon>Spermatophyta</taxon>
        <taxon>Magnoliopsida</taxon>
        <taxon>eudicotyledons</taxon>
        <taxon>Gunneridae</taxon>
        <taxon>Pentapetalae</taxon>
        <taxon>rosids</taxon>
        <taxon>fabids</taxon>
        <taxon>Malpighiales</taxon>
        <taxon>Salicaceae</taxon>
        <taxon>Saliceae</taxon>
        <taxon>Populus</taxon>
    </lineage>
</organism>